<dbReference type="Pfam" id="PF03480">
    <property type="entry name" value="DctP"/>
    <property type="match status" value="1"/>
</dbReference>
<dbReference type="AlphaFoldDB" id="A0A060DUJ2"/>
<evidence type="ECO:0000313" key="4">
    <source>
        <dbReference type="Proteomes" id="UP000027186"/>
    </source>
</evidence>
<dbReference type="InterPro" id="IPR004682">
    <property type="entry name" value="TRAP_DctP"/>
</dbReference>
<dbReference type="PIRSF" id="PIRSF006470">
    <property type="entry name" value="DctB"/>
    <property type="match status" value="1"/>
</dbReference>
<geneLocation type="plasmid" evidence="3 4">
    <name>AbAZ39_p2</name>
</geneLocation>
<dbReference type="NCBIfam" id="TIGR00787">
    <property type="entry name" value="dctP"/>
    <property type="match status" value="1"/>
</dbReference>
<dbReference type="Gene3D" id="3.40.190.170">
    <property type="entry name" value="Bacterial extracellular solute-binding protein, family 7"/>
    <property type="match status" value="1"/>
</dbReference>
<dbReference type="PANTHER" id="PTHR33376:SF15">
    <property type="entry name" value="BLL6794 PROTEIN"/>
    <property type="match status" value="1"/>
</dbReference>
<dbReference type="CDD" id="cd13677">
    <property type="entry name" value="PBP2_TRAP_SBP_like_6"/>
    <property type="match status" value="1"/>
</dbReference>
<proteinExistence type="predicted"/>
<feature type="signal peptide" evidence="2">
    <location>
        <begin position="1"/>
        <end position="27"/>
    </location>
</feature>
<dbReference type="NCBIfam" id="NF037995">
    <property type="entry name" value="TRAP_S1"/>
    <property type="match status" value="1"/>
</dbReference>
<protein>
    <submittedName>
        <fullName evidence="3">C4-dicarboxylate ABC transporter substrate-binding protein</fullName>
    </submittedName>
</protein>
<keyword evidence="1 2" id="KW-0732">Signal</keyword>
<reference evidence="3 4" key="1">
    <citation type="journal article" date="2014" name="Genome Announc.">
        <title>Complete Genome Sequence of the Model Rhizosphere Strain Azospirillum brasilense Az39, Successfully Applied in Agriculture.</title>
        <authorList>
            <person name="Rivera D."/>
            <person name="Revale S."/>
            <person name="Molina R."/>
            <person name="Gualpa J."/>
            <person name="Puente M."/>
            <person name="Maroniche G."/>
            <person name="Paris G."/>
            <person name="Baker D."/>
            <person name="Clavijo B."/>
            <person name="McLay K."/>
            <person name="Spaepen S."/>
            <person name="Perticari A."/>
            <person name="Vazquez M."/>
            <person name="Wisniewski-Dye F."/>
            <person name="Watkins C."/>
            <person name="Martinez-Abarca F."/>
            <person name="Vanderleyden J."/>
            <person name="Cassan F."/>
        </authorList>
    </citation>
    <scope>NUCLEOTIDE SEQUENCE [LARGE SCALE GENOMIC DNA]</scope>
    <source>
        <strain evidence="3 4">Az39</strain>
        <plasmid evidence="3">AbAZ39_p2</plasmid>
    </source>
</reference>
<dbReference type="PANTHER" id="PTHR33376">
    <property type="match status" value="1"/>
</dbReference>
<accession>A0A060DUJ2</accession>
<dbReference type="GO" id="GO:0055085">
    <property type="term" value="P:transmembrane transport"/>
    <property type="evidence" value="ECO:0007669"/>
    <property type="project" value="InterPro"/>
</dbReference>
<dbReference type="KEGG" id="abq:ABAZ39_23330"/>
<sequence length="346" mass="37707">MKSRWTARLLAACTVLALALAAAGVSAETVIKLAHPNRNDAFDNTAGAMAIVFKNHVEVATEKRVRVEIFPEGQMGRDGDAVKLVRQGTIQSAISSVGGVAPLYPMLAVIDLPFAYSSVANAYDVFDGPFGHRLAEEVRRKAGLAVLGFGDPGGLFTITNSKRPIRQPEDMKGLKIRTMDLETHRTMIGSLGGTPVNVAWSDLYNALGTGAVDGQMNPVPIVRFARFDEVQRHLTLSNHLFLPYVWVINAKFLDDLAPSDRAAVTNAARLGVVASRGLSRLIESSDRGLPPLAQRMEVHTLTPREAEAFRKVTQPAVRQAIERRFGAEGVEMLAAFERAIREEWTP</sequence>
<organism evidence="3 4">
    <name type="scientific">Azospirillum argentinense</name>
    <dbReference type="NCBI Taxonomy" id="2970906"/>
    <lineage>
        <taxon>Bacteria</taxon>
        <taxon>Pseudomonadati</taxon>
        <taxon>Pseudomonadota</taxon>
        <taxon>Alphaproteobacteria</taxon>
        <taxon>Rhodospirillales</taxon>
        <taxon>Azospirillaceae</taxon>
        <taxon>Azospirillum</taxon>
    </lineage>
</organism>
<dbReference type="InterPro" id="IPR038404">
    <property type="entry name" value="TRAP_DctP_sf"/>
</dbReference>
<feature type="chain" id="PRO_5001587077" evidence="2">
    <location>
        <begin position="28"/>
        <end position="346"/>
    </location>
</feature>
<dbReference type="GO" id="GO:0030288">
    <property type="term" value="C:outer membrane-bounded periplasmic space"/>
    <property type="evidence" value="ECO:0007669"/>
    <property type="project" value="InterPro"/>
</dbReference>
<dbReference type="RefSeq" id="WP_040136056.1">
    <property type="nucleotide sequence ID" value="NZ_CP007795.1"/>
</dbReference>
<evidence type="ECO:0000256" key="2">
    <source>
        <dbReference type="SAM" id="SignalP"/>
    </source>
</evidence>
<keyword evidence="3" id="KW-0614">Plasmid</keyword>
<evidence type="ECO:0000256" key="1">
    <source>
        <dbReference type="ARBA" id="ARBA00022729"/>
    </source>
</evidence>
<dbReference type="Proteomes" id="UP000027186">
    <property type="component" value="Plasmid AbAZ39_p2"/>
</dbReference>
<evidence type="ECO:0000313" key="3">
    <source>
        <dbReference type="EMBL" id="AIB14828.1"/>
    </source>
</evidence>
<gene>
    <name evidence="3" type="ORF">ABAZ39_23330</name>
</gene>
<dbReference type="InterPro" id="IPR018389">
    <property type="entry name" value="DctP_fam"/>
</dbReference>
<dbReference type="EMBL" id="CP007795">
    <property type="protein sequence ID" value="AIB14828.1"/>
    <property type="molecule type" value="Genomic_DNA"/>
</dbReference>
<name>A0A060DUJ2_9PROT</name>